<comment type="caution">
    <text evidence="1">The sequence shown here is derived from an EMBL/GenBank/DDBJ whole genome shotgun (WGS) entry which is preliminary data.</text>
</comment>
<keyword evidence="2" id="KW-1185">Reference proteome</keyword>
<dbReference type="InterPro" id="IPR013320">
    <property type="entry name" value="ConA-like_dom_sf"/>
</dbReference>
<dbReference type="Gene3D" id="2.60.120.200">
    <property type="match status" value="1"/>
</dbReference>
<dbReference type="EMBL" id="JARLKY010000009">
    <property type="protein sequence ID" value="MEC0226279.1"/>
    <property type="molecule type" value="Genomic_DNA"/>
</dbReference>
<sequence>MQNWLRFQKNNTIKFLLDYGSTSDAVQSTATFADGQWHHVVAVADRALGLKL</sequence>
<accession>A0ABU6FWK5</accession>
<dbReference type="Pfam" id="PF13385">
    <property type="entry name" value="Laminin_G_3"/>
    <property type="match status" value="1"/>
</dbReference>
<dbReference type="RefSeq" id="WP_326070673.1">
    <property type="nucleotide sequence ID" value="NZ_JARLKY010000009.1"/>
</dbReference>
<reference evidence="1 2" key="1">
    <citation type="submission" date="2023-03" db="EMBL/GenBank/DDBJ databases">
        <title>Bacillus Genome Sequencing.</title>
        <authorList>
            <person name="Dunlap C."/>
        </authorList>
    </citation>
    <scope>NUCLEOTIDE SEQUENCE [LARGE SCALE GENOMIC DNA]</scope>
    <source>
        <strain evidence="1 2">BD-533</strain>
    </source>
</reference>
<evidence type="ECO:0000313" key="1">
    <source>
        <dbReference type="EMBL" id="MEC0226279.1"/>
    </source>
</evidence>
<proteinExistence type="predicted"/>
<name>A0ABU6FWK5_9BACL</name>
<organism evidence="1 2">
    <name type="scientific">Paenibacillus alba</name>
    <dbReference type="NCBI Taxonomy" id="1197127"/>
    <lineage>
        <taxon>Bacteria</taxon>
        <taxon>Bacillati</taxon>
        <taxon>Bacillota</taxon>
        <taxon>Bacilli</taxon>
        <taxon>Bacillales</taxon>
        <taxon>Paenibacillaceae</taxon>
        <taxon>Paenibacillus</taxon>
    </lineage>
</organism>
<gene>
    <name evidence="1" type="ORF">P4I72_04025</name>
</gene>
<evidence type="ECO:0000313" key="2">
    <source>
        <dbReference type="Proteomes" id="UP001338137"/>
    </source>
</evidence>
<dbReference type="Proteomes" id="UP001338137">
    <property type="component" value="Unassembled WGS sequence"/>
</dbReference>
<protein>
    <submittedName>
        <fullName evidence="1">LamG domain-containing protein</fullName>
    </submittedName>
</protein>
<dbReference type="SUPFAM" id="SSF49899">
    <property type="entry name" value="Concanavalin A-like lectins/glucanases"/>
    <property type="match status" value="1"/>
</dbReference>